<evidence type="ECO:0000313" key="1">
    <source>
        <dbReference type="EMBL" id="PON97776.1"/>
    </source>
</evidence>
<dbReference type="Proteomes" id="UP000237000">
    <property type="component" value="Unassembled WGS sequence"/>
</dbReference>
<keyword evidence="2" id="KW-1185">Reference proteome</keyword>
<dbReference type="InParanoid" id="A0A2P5FJ32"/>
<dbReference type="AlphaFoldDB" id="A0A2P5FJ32"/>
<reference evidence="2" key="1">
    <citation type="submission" date="2016-06" db="EMBL/GenBank/DDBJ databases">
        <title>Parallel loss of symbiosis genes in relatives of nitrogen-fixing non-legume Parasponia.</title>
        <authorList>
            <person name="Van Velzen R."/>
            <person name="Holmer R."/>
            <person name="Bu F."/>
            <person name="Rutten L."/>
            <person name="Van Zeijl A."/>
            <person name="Liu W."/>
            <person name="Santuari L."/>
            <person name="Cao Q."/>
            <person name="Sharma T."/>
            <person name="Shen D."/>
            <person name="Roswanjaya Y."/>
            <person name="Wardhani T."/>
            <person name="Kalhor M.S."/>
            <person name="Jansen J."/>
            <person name="Van den Hoogen J."/>
            <person name="Gungor B."/>
            <person name="Hartog M."/>
            <person name="Hontelez J."/>
            <person name="Verver J."/>
            <person name="Yang W.-C."/>
            <person name="Schijlen E."/>
            <person name="Repin R."/>
            <person name="Schilthuizen M."/>
            <person name="Schranz E."/>
            <person name="Heidstra R."/>
            <person name="Miyata K."/>
            <person name="Fedorova E."/>
            <person name="Kohlen W."/>
            <person name="Bisseling T."/>
            <person name="Smit S."/>
            <person name="Geurts R."/>
        </authorList>
    </citation>
    <scope>NUCLEOTIDE SEQUENCE [LARGE SCALE GENOMIC DNA]</scope>
    <source>
        <strain evidence="2">cv. RG33-2</strain>
    </source>
</reference>
<gene>
    <name evidence="1" type="ORF">TorRG33x02_063660</name>
</gene>
<organism evidence="1 2">
    <name type="scientific">Trema orientale</name>
    <name type="common">Charcoal tree</name>
    <name type="synonym">Celtis orientalis</name>
    <dbReference type="NCBI Taxonomy" id="63057"/>
    <lineage>
        <taxon>Eukaryota</taxon>
        <taxon>Viridiplantae</taxon>
        <taxon>Streptophyta</taxon>
        <taxon>Embryophyta</taxon>
        <taxon>Tracheophyta</taxon>
        <taxon>Spermatophyta</taxon>
        <taxon>Magnoliopsida</taxon>
        <taxon>eudicotyledons</taxon>
        <taxon>Gunneridae</taxon>
        <taxon>Pentapetalae</taxon>
        <taxon>rosids</taxon>
        <taxon>fabids</taxon>
        <taxon>Rosales</taxon>
        <taxon>Cannabaceae</taxon>
        <taxon>Trema</taxon>
    </lineage>
</organism>
<sequence>MLATALIYQLRSLLIHVQLLKKGQWLLMILGQNLSIEMFQGQSCSLTWSLEVLNLLLEPRGAVVLGLEPNLESRDIADIPGRSLLTMMIKLNLKARACH</sequence>
<protein>
    <submittedName>
        <fullName evidence="1">Uncharacterized protein</fullName>
    </submittedName>
</protein>
<name>A0A2P5FJ32_TREOI</name>
<evidence type="ECO:0000313" key="2">
    <source>
        <dbReference type="Proteomes" id="UP000237000"/>
    </source>
</evidence>
<accession>A0A2P5FJ32</accession>
<comment type="caution">
    <text evidence="1">The sequence shown here is derived from an EMBL/GenBank/DDBJ whole genome shotgun (WGS) entry which is preliminary data.</text>
</comment>
<dbReference type="EMBL" id="JXTC01000029">
    <property type="protein sequence ID" value="PON97776.1"/>
    <property type="molecule type" value="Genomic_DNA"/>
</dbReference>
<proteinExistence type="predicted"/>